<keyword evidence="7 9" id="KW-0472">Membrane</keyword>
<dbReference type="PANTHER" id="PTHR42865:SF7">
    <property type="entry name" value="PROTON_GLUTAMATE-ASPARTATE SYMPORTER"/>
    <property type="match status" value="1"/>
</dbReference>
<keyword evidence="5" id="KW-0769">Symport</keyword>
<evidence type="ECO:0000256" key="7">
    <source>
        <dbReference type="ARBA" id="ARBA00023136"/>
    </source>
</evidence>
<dbReference type="FunFam" id="1.10.3860.10:FF:000001">
    <property type="entry name" value="C4-dicarboxylate transport protein"/>
    <property type="match status" value="1"/>
</dbReference>
<dbReference type="GO" id="GO:0015293">
    <property type="term" value="F:symporter activity"/>
    <property type="evidence" value="ECO:0007669"/>
    <property type="project" value="UniProtKB-KW"/>
</dbReference>
<keyword evidence="2" id="KW-0813">Transport</keyword>
<evidence type="ECO:0000256" key="2">
    <source>
        <dbReference type="ARBA" id="ARBA00022448"/>
    </source>
</evidence>
<comment type="function">
    <text evidence="8">Responsible for the transport of dicarboxylates such as succinate, fumarate, and malate from the periplasm across the membrane.</text>
</comment>
<organism evidence="10 11">
    <name type="scientific">Rhodoferax fermentans</name>
    <dbReference type="NCBI Taxonomy" id="28066"/>
    <lineage>
        <taxon>Bacteria</taxon>
        <taxon>Pseudomonadati</taxon>
        <taxon>Pseudomonadota</taxon>
        <taxon>Betaproteobacteria</taxon>
        <taxon>Burkholderiales</taxon>
        <taxon>Comamonadaceae</taxon>
        <taxon>Rhodoferax</taxon>
    </lineage>
</organism>
<dbReference type="STRING" id="28066.RF819_04185"/>
<dbReference type="InterPro" id="IPR036458">
    <property type="entry name" value="Na:dicarbo_symporter_sf"/>
</dbReference>
<dbReference type="EMBL" id="MTJN01000002">
    <property type="protein sequence ID" value="OOV06024.1"/>
    <property type="molecule type" value="Genomic_DNA"/>
</dbReference>
<comment type="caution">
    <text evidence="10">The sequence shown here is derived from an EMBL/GenBank/DDBJ whole genome shotgun (WGS) entry which is preliminary data.</text>
</comment>
<feature type="transmembrane region" description="Helical" evidence="9">
    <location>
        <begin position="309"/>
        <end position="335"/>
    </location>
</feature>
<dbReference type="Pfam" id="PF00375">
    <property type="entry name" value="SDF"/>
    <property type="match status" value="1"/>
</dbReference>
<evidence type="ECO:0000256" key="6">
    <source>
        <dbReference type="ARBA" id="ARBA00022989"/>
    </source>
</evidence>
<feature type="transmembrane region" description="Helical" evidence="9">
    <location>
        <begin position="235"/>
        <end position="261"/>
    </location>
</feature>
<evidence type="ECO:0000256" key="4">
    <source>
        <dbReference type="ARBA" id="ARBA00022692"/>
    </source>
</evidence>
<dbReference type="GO" id="GO:0006835">
    <property type="term" value="P:dicarboxylic acid transport"/>
    <property type="evidence" value="ECO:0007669"/>
    <property type="project" value="UniProtKB-ARBA"/>
</dbReference>
<evidence type="ECO:0000313" key="11">
    <source>
        <dbReference type="Proteomes" id="UP000190750"/>
    </source>
</evidence>
<dbReference type="InterPro" id="IPR001991">
    <property type="entry name" value="Na-dicarboxylate_symporter"/>
</dbReference>
<evidence type="ECO:0000256" key="3">
    <source>
        <dbReference type="ARBA" id="ARBA00022475"/>
    </source>
</evidence>
<accession>A0A1T1APK5</accession>
<comment type="subcellular location">
    <subcellularLocation>
        <location evidence="1">Cell membrane</location>
        <topology evidence="1">Multi-pass membrane protein</topology>
    </subcellularLocation>
</comment>
<feature type="transmembrane region" description="Helical" evidence="9">
    <location>
        <begin position="91"/>
        <end position="110"/>
    </location>
</feature>
<evidence type="ECO:0000256" key="9">
    <source>
        <dbReference type="SAM" id="Phobius"/>
    </source>
</evidence>
<feature type="transmembrane region" description="Helical" evidence="9">
    <location>
        <begin position="16"/>
        <end position="36"/>
    </location>
</feature>
<dbReference type="Proteomes" id="UP000190750">
    <property type="component" value="Unassembled WGS sequence"/>
</dbReference>
<keyword evidence="4 9" id="KW-0812">Transmembrane</keyword>
<sequence length="449" mass="47089">MSQKRGMLDWYFKTNLLTRIMVGLVAGCIVGILLGFGDPANSKAFVDNTKIFGDIFIRLLKMIVVPVIFFSLIAGAASIEPSRLGRVGVKIIAFYMATSAASVAVGLFFANLLQPGLGMEIVGVEAVKGKVAEAPSLSTIFLNIIPTNPAESLAKGDVLPIIFFAMLFGLAISFTKESEDPAVAKGANSLFGLVNAAAETMYKIVRGIMQYAPIGVFFLIAMVFAQQGAKALGPLLYVTVTVYLAFVALTIIGYGGLLAVYRLGVIKFFKGANEALITAFVTRSSNGTLPVTMRVSEEKLGVPRTISSFTLPLGATINMNGTAIYVGVCAMFIGYATGHPLTFEQQMVVVTTATLAAIGSAGVPGAGAIMLLMALESIGIKVEAGSAVAAAYAMILGIDALLDMGRTCLNVGGDMVCTAIVAKTEGELDMSKWEDQPTSAVPTRKGNVV</sequence>
<evidence type="ECO:0000256" key="8">
    <source>
        <dbReference type="ARBA" id="ARBA00053346"/>
    </source>
</evidence>
<protein>
    <submittedName>
        <fullName evidence="10">Dicarboxylate/amino acid:cation symporter</fullName>
    </submittedName>
</protein>
<feature type="transmembrane region" description="Helical" evidence="9">
    <location>
        <begin position="158"/>
        <end position="175"/>
    </location>
</feature>
<dbReference type="PRINTS" id="PR00173">
    <property type="entry name" value="EDTRNSPORT"/>
</dbReference>
<dbReference type="OrthoDB" id="9766690at2"/>
<evidence type="ECO:0000313" key="10">
    <source>
        <dbReference type="EMBL" id="OOV06024.1"/>
    </source>
</evidence>
<dbReference type="PANTHER" id="PTHR42865">
    <property type="entry name" value="PROTON/GLUTAMATE-ASPARTATE SYMPORTER"/>
    <property type="match status" value="1"/>
</dbReference>
<keyword evidence="3" id="KW-1003">Cell membrane</keyword>
<name>A0A1T1APK5_RHOFE</name>
<feature type="transmembrane region" description="Helical" evidence="9">
    <location>
        <begin position="347"/>
        <end position="372"/>
    </location>
</feature>
<dbReference type="AlphaFoldDB" id="A0A1T1APK5"/>
<evidence type="ECO:0000256" key="1">
    <source>
        <dbReference type="ARBA" id="ARBA00004651"/>
    </source>
</evidence>
<dbReference type="Gene3D" id="1.10.3860.10">
    <property type="entry name" value="Sodium:dicarboxylate symporter"/>
    <property type="match status" value="1"/>
</dbReference>
<feature type="transmembrane region" description="Helical" evidence="9">
    <location>
        <begin position="211"/>
        <end position="229"/>
    </location>
</feature>
<proteinExistence type="predicted"/>
<dbReference type="SUPFAM" id="SSF118215">
    <property type="entry name" value="Proton glutamate symport protein"/>
    <property type="match status" value="1"/>
</dbReference>
<dbReference type="RefSeq" id="WP_078363804.1">
    <property type="nucleotide sequence ID" value="NZ_MTJN01000002.1"/>
</dbReference>
<reference evidence="10 11" key="1">
    <citation type="submission" date="2017-01" db="EMBL/GenBank/DDBJ databases">
        <title>Genome sequencing of Rhodoferax fermentans JCM 7819.</title>
        <authorList>
            <person name="Kim Y.J."/>
            <person name="Farh M.E.-A."/>
            <person name="Yang D.-C."/>
        </authorList>
    </citation>
    <scope>NUCLEOTIDE SEQUENCE [LARGE SCALE GENOMIC DNA]</scope>
    <source>
        <strain evidence="10 11">JCM 7819</strain>
    </source>
</reference>
<feature type="transmembrane region" description="Helical" evidence="9">
    <location>
        <begin position="56"/>
        <end position="79"/>
    </location>
</feature>
<keyword evidence="6 9" id="KW-1133">Transmembrane helix</keyword>
<dbReference type="GO" id="GO:0005886">
    <property type="term" value="C:plasma membrane"/>
    <property type="evidence" value="ECO:0007669"/>
    <property type="project" value="UniProtKB-SubCell"/>
</dbReference>
<keyword evidence="11" id="KW-1185">Reference proteome</keyword>
<evidence type="ECO:0000256" key="5">
    <source>
        <dbReference type="ARBA" id="ARBA00022847"/>
    </source>
</evidence>
<gene>
    <name evidence="10" type="ORF">RF819_04185</name>
</gene>